<reference evidence="1 2" key="1">
    <citation type="submission" date="2018-06" db="EMBL/GenBank/DDBJ databases">
        <title>Comparative genomics of Brasilonema spp. strains.</title>
        <authorList>
            <person name="Alvarenga D.O."/>
            <person name="Fiore M.F."/>
            <person name="Varani A.M."/>
        </authorList>
    </citation>
    <scope>NUCLEOTIDE SEQUENCE [LARGE SCALE GENOMIC DNA]</scope>
    <source>
        <strain evidence="1 2">SPC951</strain>
    </source>
</reference>
<proteinExistence type="predicted"/>
<comment type="caution">
    <text evidence="1">The sequence shown here is derived from an EMBL/GenBank/DDBJ whole genome shotgun (WGS) entry which is preliminary data.</text>
</comment>
<name>A0ABX1P257_9CYAN</name>
<dbReference type="EMBL" id="QMEB01000002">
    <property type="protein sequence ID" value="NMG17992.1"/>
    <property type="molecule type" value="Genomic_DNA"/>
</dbReference>
<accession>A0ABX1P257</accession>
<keyword evidence="2" id="KW-1185">Reference proteome</keyword>
<gene>
    <name evidence="1" type="ORF">DP116_00455</name>
</gene>
<evidence type="ECO:0000313" key="1">
    <source>
        <dbReference type="EMBL" id="NMG17992.1"/>
    </source>
</evidence>
<organism evidence="1 2">
    <name type="scientific">Brasilonema bromeliae SPC951</name>
    <dbReference type="NCBI Taxonomy" id="385972"/>
    <lineage>
        <taxon>Bacteria</taxon>
        <taxon>Bacillati</taxon>
        <taxon>Cyanobacteriota</taxon>
        <taxon>Cyanophyceae</taxon>
        <taxon>Nostocales</taxon>
        <taxon>Scytonemataceae</taxon>
        <taxon>Brasilonema</taxon>
        <taxon>Bromeliae group (in: Brasilonema)</taxon>
    </lineage>
</organism>
<dbReference type="Proteomes" id="UP000718564">
    <property type="component" value="Unassembled WGS sequence"/>
</dbReference>
<dbReference type="RefSeq" id="WP_169153282.1">
    <property type="nucleotide sequence ID" value="NZ_CAWPJE010000205.1"/>
</dbReference>
<protein>
    <submittedName>
        <fullName evidence="1">Uncharacterized protein</fullName>
    </submittedName>
</protein>
<sequence length="123" mass="14422">MTDFSLKKQSFVKNDIPNRLHKLAENLSQIKNLCAEESHQESILNLAKESRYFIEWTVPDMVQADIDQAAELVDLGRVLTRWLFDWEKIWSDSKEKTKIAQQAEDWLKRVLEISRSQSESITV</sequence>
<evidence type="ECO:0000313" key="2">
    <source>
        <dbReference type="Proteomes" id="UP000718564"/>
    </source>
</evidence>